<dbReference type="SMART" id="SM01299">
    <property type="entry name" value="PIP49_N"/>
    <property type="match status" value="1"/>
</dbReference>
<evidence type="ECO:0000256" key="10">
    <source>
        <dbReference type="SAM" id="Phobius"/>
    </source>
</evidence>
<evidence type="ECO:0000256" key="2">
    <source>
        <dbReference type="ARBA" id="ARBA00006338"/>
    </source>
</evidence>
<keyword evidence="8" id="KW-1015">Disulfide bond</keyword>
<name>A0A670I9B2_PODMU</name>
<keyword evidence="13" id="KW-1185">Reference proteome</keyword>
<sequence>MCSFEKESILESPLSKCPSTISIWEGTALREEARSACLSLLAGFLRVGESLPGGQARRGAALLPSEGRGRQKGGGPTWLPLERQRGCSADDDWWPRATARRRAGKQARSAASPEVRCAPREAPAAGRARRAPPVRLALGCTLQAERAVRSRWRLRRKRGGSPGRAGVADGSPGLSCLLHGLRREFPAAAAATAAARTSGRSVQGMPALKRLLRARLGRRCSAALCLFWAACGAAGGAFFFLAHSGVLLSGRCTDEQSHRILARLCLDYRKGALTGDLCEDLCVAQKLIYKRCLYYDRGKKVIQADWRGRPVILKSKNEIFSSYHHLGFLEEMEPQGIPEAELLLMVALEIKNVLGLELPNNTVVPLWTKGKGPHWKAQLASMWSLLQQEEYIYFSVLQDFSKHVLRVIGSCGHFYAVEYLTAGHTWQKTLFSVEDAAGVSFSGIKSKAKAITEIAISFLDMVKHFDNDFSHRLHLCDIKPENFAIRSDLTHPGGEEVLREQAGGDATESFEDVGHSTDARTLSDTFIIGELHPDDWKKVQKPTEPYITTLDSNSRKMCAGTHHEIVTHMVQLGDSSYSSNYCGPYVPFLHDGVINILRSYNGTDCFGKENQKMHLNLHIKTVSENNFQIPSYSFPESQNRLLQQCTF</sequence>
<feature type="transmembrane region" description="Helical" evidence="10">
    <location>
        <begin position="220"/>
        <end position="242"/>
    </location>
</feature>
<evidence type="ECO:0000256" key="7">
    <source>
        <dbReference type="ARBA" id="ARBA00023136"/>
    </source>
</evidence>
<dbReference type="InterPro" id="IPR036400">
    <property type="entry name" value="Cyt_B5-like_heme/steroid_sf"/>
</dbReference>
<keyword evidence="6 10" id="KW-1133">Transmembrane helix</keyword>
<dbReference type="InterPro" id="IPR029244">
    <property type="entry name" value="FAM69_N"/>
</dbReference>
<dbReference type="PROSITE" id="PS50255">
    <property type="entry name" value="CYTOCHROME_B5_2"/>
    <property type="match status" value="1"/>
</dbReference>
<gene>
    <name evidence="12" type="primary">DIPK1C</name>
</gene>
<dbReference type="Ensembl" id="ENSPMRT00000008820.1">
    <property type="protein sequence ID" value="ENSPMRP00000008249.1"/>
    <property type="gene ID" value="ENSPMRG00000005580.1"/>
</dbReference>
<evidence type="ECO:0000256" key="8">
    <source>
        <dbReference type="ARBA" id="ARBA00023157"/>
    </source>
</evidence>
<dbReference type="GeneTree" id="ENSGT00390000006452"/>
<keyword evidence="3 10" id="KW-0812">Transmembrane</keyword>
<dbReference type="GO" id="GO:0005789">
    <property type="term" value="C:endoplasmic reticulum membrane"/>
    <property type="evidence" value="ECO:0007669"/>
    <property type="project" value="UniProtKB-SubCell"/>
</dbReference>
<dbReference type="Proteomes" id="UP000472272">
    <property type="component" value="Chromosome 7"/>
</dbReference>
<evidence type="ECO:0000256" key="5">
    <source>
        <dbReference type="ARBA" id="ARBA00022968"/>
    </source>
</evidence>
<dbReference type="Pfam" id="PF00173">
    <property type="entry name" value="Cyt-b5"/>
    <property type="match status" value="1"/>
</dbReference>
<dbReference type="PANTHER" id="PTHR21093:SF2">
    <property type="entry name" value="DIVERGENT PROTEIN KINASE DOMAIN 1C"/>
    <property type="match status" value="1"/>
</dbReference>
<feature type="domain" description="Cytochrome b5 heme-binding" evidence="11">
    <location>
        <begin position="491"/>
        <end position="532"/>
    </location>
</feature>
<dbReference type="Gene3D" id="3.10.120.10">
    <property type="entry name" value="Cytochrome b5-like heme/steroid binding domain"/>
    <property type="match status" value="1"/>
</dbReference>
<comment type="similarity">
    <text evidence="2">Belongs to the DIPK family.</text>
</comment>
<dbReference type="InterPro" id="IPR001199">
    <property type="entry name" value="Cyt_B5-like_heme/steroid-bd"/>
</dbReference>
<proteinExistence type="inferred from homology"/>
<keyword evidence="4" id="KW-0256">Endoplasmic reticulum</keyword>
<organism evidence="12 13">
    <name type="scientific">Podarcis muralis</name>
    <name type="common">Wall lizard</name>
    <name type="synonym">Lacerta muralis</name>
    <dbReference type="NCBI Taxonomy" id="64176"/>
    <lineage>
        <taxon>Eukaryota</taxon>
        <taxon>Metazoa</taxon>
        <taxon>Chordata</taxon>
        <taxon>Craniata</taxon>
        <taxon>Vertebrata</taxon>
        <taxon>Euteleostomi</taxon>
        <taxon>Lepidosauria</taxon>
        <taxon>Squamata</taxon>
        <taxon>Bifurcata</taxon>
        <taxon>Unidentata</taxon>
        <taxon>Episquamata</taxon>
        <taxon>Laterata</taxon>
        <taxon>Lacertibaenia</taxon>
        <taxon>Lacertidae</taxon>
        <taxon>Podarcis</taxon>
    </lineage>
</organism>
<evidence type="ECO:0000256" key="1">
    <source>
        <dbReference type="ARBA" id="ARBA00004648"/>
    </source>
</evidence>
<keyword evidence="7 10" id="KW-0472">Membrane</keyword>
<evidence type="ECO:0000256" key="6">
    <source>
        <dbReference type="ARBA" id="ARBA00022989"/>
    </source>
</evidence>
<protein>
    <submittedName>
        <fullName evidence="12">Divergent protein kinase domain 1C</fullName>
    </submittedName>
</protein>
<dbReference type="SUPFAM" id="SSF55856">
    <property type="entry name" value="Cytochrome b5-like heme/steroid binding domain"/>
    <property type="match status" value="1"/>
</dbReference>
<feature type="region of interest" description="Disordered" evidence="9">
    <location>
        <begin position="54"/>
        <end position="82"/>
    </location>
</feature>
<evidence type="ECO:0000259" key="11">
    <source>
        <dbReference type="PROSITE" id="PS50255"/>
    </source>
</evidence>
<evidence type="ECO:0000313" key="13">
    <source>
        <dbReference type="Proteomes" id="UP000472272"/>
    </source>
</evidence>
<dbReference type="SMART" id="SM01117">
    <property type="entry name" value="Cyt-b5"/>
    <property type="match status" value="1"/>
</dbReference>
<evidence type="ECO:0000256" key="9">
    <source>
        <dbReference type="SAM" id="MobiDB-lite"/>
    </source>
</evidence>
<dbReference type="AlphaFoldDB" id="A0A670I9B2"/>
<evidence type="ECO:0000256" key="3">
    <source>
        <dbReference type="ARBA" id="ARBA00022692"/>
    </source>
</evidence>
<evidence type="ECO:0000256" key="4">
    <source>
        <dbReference type="ARBA" id="ARBA00022824"/>
    </source>
</evidence>
<reference evidence="12 13" key="1">
    <citation type="journal article" date="2019" name="Proc. Natl. Acad. Sci. U.S.A.">
        <title>Regulatory changes in pterin and carotenoid genes underlie balanced color polymorphisms in the wall lizard.</title>
        <authorList>
            <person name="Andrade P."/>
            <person name="Pinho C."/>
            <person name="Perez I de Lanuza G."/>
            <person name="Afonso S."/>
            <person name="Brejcha J."/>
            <person name="Rubin C.J."/>
            <person name="Wallerman O."/>
            <person name="Pereira P."/>
            <person name="Sabatino S.J."/>
            <person name="Bellati A."/>
            <person name="Pellitteri-Rosa D."/>
            <person name="Bosakova Z."/>
            <person name="Bunikis I."/>
            <person name="Carretero M.A."/>
            <person name="Feiner N."/>
            <person name="Marsik P."/>
            <person name="Pauperio F."/>
            <person name="Salvi D."/>
            <person name="Soler L."/>
            <person name="While G.M."/>
            <person name="Uller T."/>
            <person name="Font E."/>
            <person name="Andersson L."/>
            <person name="Carneiro M."/>
        </authorList>
    </citation>
    <scope>NUCLEOTIDE SEQUENCE</scope>
</reference>
<reference evidence="12" key="2">
    <citation type="submission" date="2025-08" db="UniProtKB">
        <authorList>
            <consortium name="Ensembl"/>
        </authorList>
    </citation>
    <scope>IDENTIFICATION</scope>
</reference>
<reference evidence="12" key="3">
    <citation type="submission" date="2025-09" db="UniProtKB">
        <authorList>
            <consortium name="Ensembl"/>
        </authorList>
    </citation>
    <scope>IDENTIFICATION</scope>
</reference>
<evidence type="ECO:0000313" key="12">
    <source>
        <dbReference type="Ensembl" id="ENSPMRP00000008249.1"/>
    </source>
</evidence>
<keyword evidence="5" id="KW-0735">Signal-anchor</keyword>
<comment type="subcellular location">
    <subcellularLocation>
        <location evidence="1">Endoplasmic reticulum membrane</location>
        <topology evidence="1">Single-pass type II membrane protein</topology>
    </subcellularLocation>
</comment>
<dbReference type="PRINTS" id="PR00363">
    <property type="entry name" value="CYTOCHROMEB5"/>
</dbReference>
<feature type="region of interest" description="Disordered" evidence="9">
    <location>
        <begin position="101"/>
        <end position="129"/>
    </location>
</feature>
<dbReference type="InterPro" id="IPR022049">
    <property type="entry name" value="FAM69_kinase_dom"/>
</dbReference>
<dbReference type="Pfam" id="PF14875">
    <property type="entry name" value="PIP49_N"/>
    <property type="match status" value="1"/>
</dbReference>
<dbReference type="Pfam" id="PF12260">
    <property type="entry name" value="PIP49_C"/>
    <property type="match status" value="1"/>
</dbReference>
<accession>A0A670I9B2</accession>
<dbReference type="PANTHER" id="PTHR21093">
    <property type="entry name" value="DIVERGENT PROTEIN KINASE DOMAIN 1C-RELATED"/>
    <property type="match status" value="1"/>
</dbReference>